<dbReference type="InterPro" id="IPR010640">
    <property type="entry name" value="Low_temperature_requirement_A"/>
</dbReference>
<keyword evidence="1" id="KW-1133">Transmembrane helix</keyword>
<comment type="caution">
    <text evidence="2">The sequence shown here is derived from an EMBL/GenBank/DDBJ whole genome shotgun (WGS) entry which is preliminary data.</text>
</comment>
<name>A0A2T6ZV05_TUBBO</name>
<feature type="transmembrane region" description="Helical" evidence="1">
    <location>
        <begin position="343"/>
        <end position="362"/>
    </location>
</feature>
<dbReference type="Proteomes" id="UP000244722">
    <property type="component" value="Unassembled WGS sequence"/>
</dbReference>
<feature type="transmembrane region" description="Helical" evidence="1">
    <location>
        <begin position="308"/>
        <end position="327"/>
    </location>
</feature>
<evidence type="ECO:0000256" key="1">
    <source>
        <dbReference type="SAM" id="Phobius"/>
    </source>
</evidence>
<evidence type="ECO:0000313" key="2">
    <source>
        <dbReference type="EMBL" id="PUU79285.1"/>
    </source>
</evidence>
<keyword evidence="1" id="KW-0812">Transmembrane</keyword>
<dbReference type="PANTHER" id="PTHR42101:SF1">
    <property type="entry name" value="LOW TEMPERATURE REQUIREMENT A"/>
    <property type="match status" value="1"/>
</dbReference>
<keyword evidence="1" id="KW-0472">Membrane</keyword>
<feature type="transmembrane region" description="Helical" evidence="1">
    <location>
        <begin position="110"/>
        <end position="130"/>
    </location>
</feature>
<reference evidence="2 3" key="1">
    <citation type="submission" date="2017-04" db="EMBL/GenBank/DDBJ databases">
        <title>Draft genome sequence of Tuber borchii Vittad., a whitish edible truffle.</title>
        <authorList>
            <consortium name="DOE Joint Genome Institute"/>
            <person name="Murat C."/>
            <person name="Kuo A."/>
            <person name="Barry K.W."/>
            <person name="Clum A."/>
            <person name="Dockter R.B."/>
            <person name="Fauchery L."/>
            <person name="Iotti M."/>
            <person name="Kohler A."/>
            <person name="Labutti K."/>
            <person name="Lindquist E.A."/>
            <person name="Lipzen A."/>
            <person name="Ohm R.A."/>
            <person name="Wang M."/>
            <person name="Grigoriev I.V."/>
            <person name="Zambonelli A."/>
            <person name="Martin F.M."/>
        </authorList>
    </citation>
    <scope>NUCLEOTIDE SEQUENCE [LARGE SCALE GENOMIC DNA]</scope>
    <source>
        <strain evidence="2 3">Tbo3840</strain>
    </source>
</reference>
<keyword evidence="3" id="KW-1185">Reference proteome</keyword>
<dbReference type="Pfam" id="PF06772">
    <property type="entry name" value="LtrA"/>
    <property type="match status" value="1"/>
</dbReference>
<dbReference type="OrthoDB" id="3177213at2759"/>
<evidence type="ECO:0000313" key="3">
    <source>
        <dbReference type="Proteomes" id="UP000244722"/>
    </source>
</evidence>
<dbReference type="AlphaFoldDB" id="A0A2T6ZV05"/>
<feature type="transmembrane region" description="Helical" evidence="1">
    <location>
        <begin position="527"/>
        <end position="546"/>
    </location>
</feature>
<sequence length="593" mass="67502">MNNLVDSTIKERIVEQRKARLLPWIRNPFKDEVEHGSLSHSSSVSLASGKPDKPHADFRESMLDQGKRMTHQEEMEIEEATPIELFYDLFFVANLTTVTSVHYITEKKSLASYGLFFIILWFTWLHVTLLDVRFSRDSVYERICKSIHFIVMAGFSSVSTQWNPLDPTDAHTVTALRTMTLALMSSRYFLMIQYFVVMLFARVKKQAMLPLALHCLTMAIAGSIYLGLYFAFEMDNPAKSYIGWYIAAIFEASAIIGTSSVWRVVSFKKTHLVERMGLLTLIILGEGIIVMLKAINAIVKGTGWRTDLAGIVAAGLAVIYFFWMLYFDYNPRNVHYGTIRQQIWTLLHFPFHLAIVLTVEGLRQLTTWHGMNSYISTIFKQAEALTEPTLVAEWFKNQFYPLYEDGNSKAVVKGYENITANIDSLVVLASNNATSQTGYPHMVNELLSELLVGIAEYYGVKVPKPAATAYKKTEEPFSEDGPLGKVLSVFNLVYEYFFVSLGCIFLLLAAFTFLVRRNKDIHDYLAIGIRVVVGIIMFGMVGLYTAGDKELYYDYLYSPWPIPQVCLIIFIALVLDKMFNYLAYRRAVAALHE</sequence>
<feature type="transmembrane region" description="Helical" evidence="1">
    <location>
        <begin position="496"/>
        <end position="515"/>
    </location>
</feature>
<accession>A0A2T6ZV05</accession>
<organism evidence="2 3">
    <name type="scientific">Tuber borchii</name>
    <name type="common">White truffle</name>
    <dbReference type="NCBI Taxonomy" id="42251"/>
    <lineage>
        <taxon>Eukaryota</taxon>
        <taxon>Fungi</taxon>
        <taxon>Dikarya</taxon>
        <taxon>Ascomycota</taxon>
        <taxon>Pezizomycotina</taxon>
        <taxon>Pezizomycetes</taxon>
        <taxon>Pezizales</taxon>
        <taxon>Tuberaceae</taxon>
        <taxon>Tuber</taxon>
    </lineage>
</organism>
<feature type="transmembrane region" description="Helical" evidence="1">
    <location>
        <begin position="277"/>
        <end position="296"/>
    </location>
</feature>
<gene>
    <name evidence="2" type="ORF">B9Z19DRAFT_979978</name>
</gene>
<proteinExistence type="predicted"/>
<dbReference type="PANTHER" id="PTHR42101">
    <property type="entry name" value="CHROMOSOME 16, WHOLE GENOME SHOTGUN SEQUENCE"/>
    <property type="match status" value="1"/>
</dbReference>
<dbReference type="EMBL" id="NESQ01000095">
    <property type="protein sequence ID" value="PUU79285.1"/>
    <property type="molecule type" value="Genomic_DNA"/>
</dbReference>
<protein>
    <submittedName>
        <fullName evidence="2">Bacterial low temperature requirement A protein-domain-containing protein</fullName>
    </submittedName>
</protein>
<feature type="transmembrane region" description="Helical" evidence="1">
    <location>
        <begin position="244"/>
        <end position="265"/>
    </location>
</feature>
<dbReference type="STRING" id="42251.A0A2T6ZV05"/>
<feature type="transmembrane region" description="Helical" evidence="1">
    <location>
        <begin position="208"/>
        <end position="232"/>
    </location>
</feature>
<feature type="transmembrane region" description="Helical" evidence="1">
    <location>
        <begin position="558"/>
        <end position="575"/>
    </location>
</feature>
<feature type="transmembrane region" description="Helical" evidence="1">
    <location>
        <begin position="182"/>
        <end position="201"/>
    </location>
</feature>